<dbReference type="InterPro" id="IPR036938">
    <property type="entry name" value="PAP2/HPO_sf"/>
</dbReference>
<dbReference type="EMBL" id="JANFZH010000011">
    <property type="protein sequence ID" value="MCQ4839513.1"/>
    <property type="molecule type" value="Genomic_DNA"/>
</dbReference>
<feature type="transmembrane region" description="Helical" evidence="7">
    <location>
        <begin position="26"/>
        <end position="49"/>
    </location>
</feature>
<keyword evidence="6 7" id="KW-0472">Membrane</keyword>
<feature type="transmembrane region" description="Helical" evidence="7">
    <location>
        <begin position="153"/>
        <end position="171"/>
    </location>
</feature>
<feature type="transmembrane region" description="Helical" evidence="7">
    <location>
        <begin position="129"/>
        <end position="147"/>
    </location>
</feature>
<dbReference type="InterPro" id="IPR000326">
    <property type="entry name" value="PAP2/HPO"/>
</dbReference>
<evidence type="ECO:0000256" key="5">
    <source>
        <dbReference type="ARBA" id="ARBA00022989"/>
    </source>
</evidence>
<evidence type="ECO:0000256" key="6">
    <source>
        <dbReference type="ARBA" id="ARBA00023136"/>
    </source>
</evidence>
<keyword evidence="5 7" id="KW-1133">Transmembrane helix</keyword>
<dbReference type="Pfam" id="PF01569">
    <property type="entry name" value="PAP2"/>
    <property type="match status" value="1"/>
</dbReference>
<evidence type="ECO:0000256" key="2">
    <source>
        <dbReference type="ARBA" id="ARBA00022475"/>
    </source>
</evidence>
<reference evidence="9 10" key="1">
    <citation type="submission" date="2022-06" db="EMBL/GenBank/DDBJ databases">
        <title>Isolation of gut microbiota from human fecal samples.</title>
        <authorList>
            <person name="Pamer E.G."/>
            <person name="Barat B."/>
            <person name="Waligurski E."/>
            <person name="Medina S."/>
            <person name="Paddock L."/>
            <person name="Mostad J."/>
        </authorList>
    </citation>
    <scope>NUCLEOTIDE SEQUENCE [LARGE SCALE GENOMIC DNA]</scope>
    <source>
        <strain evidence="9 10">DFI.9.73</strain>
    </source>
</reference>
<sequence length="185" mass="20213">MEGLNAFDAAVMGFVQANFHTQITDAIFPIITYLGEAGIVWIALSLVLLFTKKYRLCGVLMLCAMLGAFLTGEVLIKNIVCRPRPCQQFPEYVAMLIPPPGSYSFPSGHSSSSFAAATVLFGFSKKWGVSAFVLAFLIALSRVFLFVHYPTDVLAGVALGILFGLLTLFVYRHAVRPKLNKKADV</sequence>
<dbReference type="Gene3D" id="1.20.144.10">
    <property type="entry name" value="Phosphatidic acid phosphatase type 2/haloperoxidase"/>
    <property type="match status" value="2"/>
</dbReference>
<dbReference type="PANTHER" id="PTHR14969">
    <property type="entry name" value="SPHINGOSINE-1-PHOSPHATE PHOSPHOHYDROLASE"/>
    <property type="match status" value="1"/>
</dbReference>
<evidence type="ECO:0000256" key="3">
    <source>
        <dbReference type="ARBA" id="ARBA00022692"/>
    </source>
</evidence>
<keyword evidence="2" id="KW-1003">Cell membrane</keyword>
<dbReference type="SUPFAM" id="SSF48317">
    <property type="entry name" value="Acid phosphatase/Vanadium-dependent haloperoxidase"/>
    <property type="match status" value="1"/>
</dbReference>
<evidence type="ECO:0000313" key="9">
    <source>
        <dbReference type="EMBL" id="MCQ4839513.1"/>
    </source>
</evidence>
<evidence type="ECO:0000313" key="10">
    <source>
        <dbReference type="Proteomes" id="UP001524473"/>
    </source>
</evidence>
<comment type="caution">
    <text evidence="9">The sequence shown here is derived from an EMBL/GenBank/DDBJ whole genome shotgun (WGS) entry which is preliminary data.</text>
</comment>
<dbReference type="Proteomes" id="UP001524473">
    <property type="component" value="Unassembled WGS sequence"/>
</dbReference>
<dbReference type="PANTHER" id="PTHR14969:SF62">
    <property type="entry name" value="DECAPRENYLPHOSPHORYL-5-PHOSPHORIBOSE PHOSPHATASE RV3807C-RELATED"/>
    <property type="match status" value="1"/>
</dbReference>
<proteinExistence type="predicted"/>
<feature type="transmembrane region" description="Helical" evidence="7">
    <location>
        <begin position="56"/>
        <end position="76"/>
    </location>
</feature>
<gene>
    <name evidence="9" type="ORF">NE695_06225</name>
</gene>
<name>A0ABT1RXX9_9FIRM</name>
<feature type="domain" description="Phosphatidic acid phosphatase type 2/haloperoxidase" evidence="8">
    <location>
        <begin position="56"/>
        <end position="168"/>
    </location>
</feature>
<dbReference type="RefSeq" id="WP_066864611.1">
    <property type="nucleotide sequence ID" value="NZ_CABKVV010000014.1"/>
</dbReference>
<accession>A0ABT1RXX9</accession>
<evidence type="ECO:0000256" key="1">
    <source>
        <dbReference type="ARBA" id="ARBA00004651"/>
    </source>
</evidence>
<dbReference type="GeneID" id="90532622"/>
<protein>
    <submittedName>
        <fullName evidence="9">Phosphatase PAP2 family protein</fullName>
    </submittedName>
</protein>
<evidence type="ECO:0000259" key="8">
    <source>
        <dbReference type="SMART" id="SM00014"/>
    </source>
</evidence>
<organism evidence="9 10">
    <name type="scientific">Neglectibacter timonensis</name>
    <dbReference type="NCBI Taxonomy" id="1776382"/>
    <lineage>
        <taxon>Bacteria</taxon>
        <taxon>Bacillati</taxon>
        <taxon>Bacillota</taxon>
        <taxon>Clostridia</taxon>
        <taxon>Eubacteriales</taxon>
        <taxon>Oscillospiraceae</taxon>
        <taxon>Neglectibacter</taxon>
    </lineage>
</organism>
<evidence type="ECO:0000256" key="7">
    <source>
        <dbReference type="SAM" id="Phobius"/>
    </source>
</evidence>
<keyword evidence="3 7" id="KW-0812">Transmembrane</keyword>
<comment type="subcellular location">
    <subcellularLocation>
        <location evidence="1">Cell membrane</location>
        <topology evidence="1">Multi-pass membrane protein</topology>
    </subcellularLocation>
</comment>
<evidence type="ECO:0000256" key="4">
    <source>
        <dbReference type="ARBA" id="ARBA00022801"/>
    </source>
</evidence>
<keyword evidence="10" id="KW-1185">Reference proteome</keyword>
<keyword evidence="4" id="KW-0378">Hydrolase</keyword>
<dbReference type="SMART" id="SM00014">
    <property type="entry name" value="acidPPc"/>
    <property type="match status" value="1"/>
</dbReference>